<feature type="region of interest" description="Disordered" evidence="1">
    <location>
        <begin position="419"/>
        <end position="438"/>
    </location>
</feature>
<feature type="compositionally biased region" description="Polar residues" evidence="1">
    <location>
        <begin position="425"/>
        <end position="437"/>
    </location>
</feature>
<dbReference type="InterPro" id="IPR026444">
    <property type="entry name" value="Secre_tail"/>
</dbReference>
<evidence type="ECO:0000313" key="5">
    <source>
        <dbReference type="Proteomes" id="UP001139125"/>
    </source>
</evidence>
<dbReference type="InterPro" id="IPR024881">
    <property type="entry name" value="Tip"/>
</dbReference>
<dbReference type="NCBIfam" id="TIGR04183">
    <property type="entry name" value="Por_Secre_tail"/>
    <property type="match status" value="1"/>
</dbReference>
<keyword evidence="2" id="KW-0732">Signal</keyword>
<feature type="domain" description="Secretion system C-terminal sorting" evidence="3">
    <location>
        <begin position="918"/>
        <end position="992"/>
    </location>
</feature>
<dbReference type="AlphaFoldDB" id="A0A9X2L3S5"/>
<dbReference type="PANTHER" id="PTHR13412">
    <property type="entry name" value="T-CELL IMMUNOMODULATORY PROTEIN HOMOLOG"/>
    <property type="match status" value="1"/>
</dbReference>
<dbReference type="Gene3D" id="2.130.10.130">
    <property type="entry name" value="Integrin alpha, N-terminal"/>
    <property type="match status" value="4"/>
</dbReference>
<dbReference type="EMBL" id="JANDBC010000001">
    <property type="protein sequence ID" value="MCP9291840.1"/>
    <property type="molecule type" value="Genomic_DNA"/>
</dbReference>
<feature type="signal peptide" evidence="2">
    <location>
        <begin position="1"/>
        <end position="38"/>
    </location>
</feature>
<evidence type="ECO:0000256" key="2">
    <source>
        <dbReference type="SAM" id="SignalP"/>
    </source>
</evidence>
<feature type="chain" id="PRO_5040784088" evidence="2">
    <location>
        <begin position="39"/>
        <end position="996"/>
    </location>
</feature>
<dbReference type="PANTHER" id="PTHR13412:SF0">
    <property type="entry name" value="T-CELL IMMUNOMODULATORY PROTEIN"/>
    <property type="match status" value="1"/>
</dbReference>
<dbReference type="RefSeq" id="WP_255134702.1">
    <property type="nucleotide sequence ID" value="NZ_JANDBC010000001.1"/>
</dbReference>
<dbReference type="SUPFAM" id="SSF69318">
    <property type="entry name" value="Integrin alpha N-terminal domain"/>
    <property type="match status" value="3"/>
</dbReference>
<keyword evidence="5" id="KW-1185">Reference proteome</keyword>
<sequence>MQQKISCIISITNRGTKMNTSRIVLLLCFLGASVAVKAQNKVDTGEVIKSEISVNKTSHSLFYQKSNSALVLEPGFRIGGSPYPNPERNFLPSNSISYAGDINGDSKADFYYTVFTADETTDDPTDQITKMVILYGSDNGISEVDSDLVRDGFSFAVDVTGDGVPEAIRYEDDVLYLVVDESSGDLDMLIDLELIDRSIALIYNSPGDFNGDGNRDIIVYDNSTIFPAEESEIYIINGSDSLAGVRVDTLSITNGVNYRYDKVTYGDVDNDGTVELIQVSSLTPDIQSTFGLISVYQKNMSGGLDLVSSDTLSPSFFSSYISMRSGEIGLVDLNGNSNLELIISADDQVRILELDPTAGEYYSESNTNAEVYEADDFAIINDFNDNGTKELLVINSENVLFVESDAGLNLTDTSLPTQAGDITGLPNNPTENRNSGGDVNGDGIADIVVSFTNPDNEVRGYRVHFGNVSGSLTDSAETLVVDPFLVDTPHYVFNAGDYNHDGEDDYGIVYDVSSDVYVFFGGGAFVDDPQPDLIFDFNKREKVYLPGVGDFNGDGNSDLLISKGRSDLDANDARVDVFFGGTSADNVADHTINYTDLYPDTVGNLGNVQGIGDINNDGFSDIMITSEQFRENAHIIFGGSSIGNQNDIELGYFPFNFTKLGDFNDDGIDDFATTSNNVIYIHSGFDGPGGSSFDSDPMVTIPVVFQQQQFSLFAQTMTHGDFNGDMINDLAVTSVFHRDYSTGSTKGAEAIRIYAGSSNPDSLVDGRIFIKASDYASSTNTSELDTLDSSLGSIAAVPDQNGDGKSELIYAGYGFSTTNAGIYYGGNLDTMGTNIAVFMEAPNPAVGLSPHTNFIYASRGAPAVGDFNGDNKNDYLLPQIDEFNYPVDPVYIYTSGQFMVGNEESVADISSFSLNQNYPNPFNPSTSISYTLPKNGSVKLQVFDVTGRLVSTIVDQRQAAGYYSLSFDGSNLASGIYFYRLKTANQTKIRKMTLIK</sequence>
<comment type="caution">
    <text evidence="4">The sequence shown here is derived from an EMBL/GenBank/DDBJ whole genome shotgun (WGS) entry which is preliminary data.</text>
</comment>
<evidence type="ECO:0000256" key="1">
    <source>
        <dbReference type="SAM" id="MobiDB-lite"/>
    </source>
</evidence>
<gene>
    <name evidence="4" type="ORF">NM125_09665</name>
</gene>
<evidence type="ECO:0000313" key="4">
    <source>
        <dbReference type="EMBL" id="MCP9291840.1"/>
    </source>
</evidence>
<dbReference type="InterPro" id="IPR028994">
    <property type="entry name" value="Integrin_alpha_N"/>
</dbReference>
<organism evidence="4 5">
    <name type="scientific">Gracilimonas sediminicola</name>
    <dbReference type="NCBI Taxonomy" id="2952158"/>
    <lineage>
        <taxon>Bacteria</taxon>
        <taxon>Pseudomonadati</taxon>
        <taxon>Balneolota</taxon>
        <taxon>Balneolia</taxon>
        <taxon>Balneolales</taxon>
        <taxon>Balneolaceae</taxon>
        <taxon>Gracilimonas</taxon>
    </lineage>
</organism>
<protein>
    <submittedName>
        <fullName evidence="4">T9SS type A sorting domain-containing protein</fullName>
    </submittedName>
</protein>
<dbReference type="Proteomes" id="UP001139125">
    <property type="component" value="Unassembled WGS sequence"/>
</dbReference>
<dbReference type="Gene3D" id="2.60.40.4070">
    <property type="match status" value="1"/>
</dbReference>
<proteinExistence type="predicted"/>
<dbReference type="Pfam" id="PF18962">
    <property type="entry name" value="Por_Secre_tail"/>
    <property type="match status" value="1"/>
</dbReference>
<name>A0A9X2L3S5_9BACT</name>
<accession>A0A9X2L3S5</accession>
<evidence type="ECO:0000259" key="3">
    <source>
        <dbReference type="Pfam" id="PF18962"/>
    </source>
</evidence>
<reference evidence="4" key="1">
    <citation type="submission" date="2022-06" db="EMBL/GenBank/DDBJ databases">
        <title>Gracilimonas sp. CAU 1638 isolated from sea sediment.</title>
        <authorList>
            <person name="Kim W."/>
        </authorList>
    </citation>
    <scope>NUCLEOTIDE SEQUENCE</scope>
    <source>
        <strain evidence="4">CAU 1638</strain>
    </source>
</reference>